<keyword evidence="3" id="KW-0297">G-protein coupled receptor</keyword>
<reference evidence="8" key="1">
    <citation type="submission" date="2022-11" db="UniProtKB">
        <authorList>
            <consortium name="WormBaseParasite"/>
        </authorList>
    </citation>
    <scope>IDENTIFICATION</scope>
</reference>
<dbReference type="GO" id="GO:0004995">
    <property type="term" value="F:tachykinin receptor activity"/>
    <property type="evidence" value="ECO:0007669"/>
    <property type="project" value="InterPro"/>
</dbReference>
<dbReference type="PANTHER" id="PTHR46925:SF2">
    <property type="entry name" value="G-PROTEIN COUPLED RECEPTOR TKR-1-RELATED"/>
    <property type="match status" value="1"/>
</dbReference>
<evidence type="ECO:0000256" key="4">
    <source>
        <dbReference type="ARBA" id="ARBA00023170"/>
    </source>
</evidence>
<feature type="region of interest" description="Disordered" evidence="6">
    <location>
        <begin position="60"/>
        <end position="84"/>
    </location>
</feature>
<name>A0A914USV3_9BILA</name>
<evidence type="ECO:0000256" key="6">
    <source>
        <dbReference type="SAM" id="MobiDB-lite"/>
    </source>
</evidence>
<dbReference type="GO" id="GO:0005886">
    <property type="term" value="C:plasma membrane"/>
    <property type="evidence" value="ECO:0007669"/>
    <property type="project" value="UniProtKB-SubCell"/>
</dbReference>
<comment type="subcellular location">
    <subcellularLocation>
        <location evidence="1">Cell membrane</location>
        <topology evidence="1">Multi-pass membrane protein</topology>
    </subcellularLocation>
</comment>
<dbReference type="WBParaSite" id="PSAMB.scaffold1190size34702.g11504.t1">
    <property type="protein sequence ID" value="PSAMB.scaffold1190size34702.g11504.t1"/>
    <property type="gene ID" value="PSAMB.scaffold1190size34702.g11504"/>
</dbReference>
<keyword evidence="4" id="KW-0675">Receptor</keyword>
<keyword evidence="2" id="KW-0472">Membrane</keyword>
<dbReference type="AlphaFoldDB" id="A0A914USV3"/>
<sequence length="118" mass="13667">MYWLAMSSTVFNPFIYCWLNARFRTGFKYVFRWLPCVHMTKYEYLHSQLFDCPQRGSRGTTLTSHGAMTNGRGSGRRSIPRHAFDNNNHIRTERTLSAAAVEHPLVNAVSFDDDSSRM</sequence>
<evidence type="ECO:0000256" key="3">
    <source>
        <dbReference type="ARBA" id="ARBA00023040"/>
    </source>
</evidence>
<dbReference type="InterPro" id="IPR001681">
    <property type="entry name" value="Neurokn_rcpt"/>
</dbReference>
<protein>
    <submittedName>
        <fullName evidence="8">G-protein coupled receptors family 1 profile domain-containing protein</fullName>
    </submittedName>
</protein>
<keyword evidence="5" id="KW-0807">Transducer</keyword>
<evidence type="ECO:0000313" key="8">
    <source>
        <dbReference type="WBParaSite" id="PSAMB.scaffold1190size34702.g11504.t1"/>
    </source>
</evidence>
<evidence type="ECO:0000313" key="7">
    <source>
        <dbReference type="Proteomes" id="UP000887566"/>
    </source>
</evidence>
<evidence type="ECO:0000256" key="1">
    <source>
        <dbReference type="ARBA" id="ARBA00004651"/>
    </source>
</evidence>
<dbReference type="Gene3D" id="1.20.1070.10">
    <property type="entry name" value="Rhodopsin 7-helix transmembrane proteins"/>
    <property type="match status" value="1"/>
</dbReference>
<proteinExistence type="predicted"/>
<dbReference type="Proteomes" id="UP000887566">
    <property type="component" value="Unplaced"/>
</dbReference>
<evidence type="ECO:0000256" key="5">
    <source>
        <dbReference type="ARBA" id="ARBA00023224"/>
    </source>
</evidence>
<dbReference type="SUPFAM" id="SSF81321">
    <property type="entry name" value="Family A G protein-coupled receptor-like"/>
    <property type="match status" value="1"/>
</dbReference>
<evidence type="ECO:0000256" key="2">
    <source>
        <dbReference type="ARBA" id="ARBA00022475"/>
    </source>
</evidence>
<keyword evidence="7" id="KW-1185">Reference proteome</keyword>
<dbReference type="PANTHER" id="PTHR46925">
    <property type="entry name" value="G-PROTEIN COUPLED RECEPTOR TKR-1-RELATED"/>
    <property type="match status" value="1"/>
</dbReference>
<accession>A0A914USV3</accession>
<keyword evidence="2" id="KW-1003">Cell membrane</keyword>
<organism evidence="7 8">
    <name type="scientific">Plectus sambesii</name>
    <dbReference type="NCBI Taxonomy" id="2011161"/>
    <lineage>
        <taxon>Eukaryota</taxon>
        <taxon>Metazoa</taxon>
        <taxon>Ecdysozoa</taxon>
        <taxon>Nematoda</taxon>
        <taxon>Chromadorea</taxon>
        <taxon>Plectida</taxon>
        <taxon>Plectina</taxon>
        <taxon>Plectoidea</taxon>
        <taxon>Plectidae</taxon>
        <taxon>Plectus</taxon>
    </lineage>
</organism>